<dbReference type="OrthoDB" id="1931120at2"/>
<dbReference type="Pfam" id="PF02518">
    <property type="entry name" value="HATPase_c"/>
    <property type="match status" value="1"/>
</dbReference>
<dbReference type="InterPro" id="IPR005467">
    <property type="entry name" value="His_kinase_dom"/>
</dbReference>
<dbReference type="EMBL" id="FOOU01000006">
    <property type="protein sequence ID" value="SFG38765.1"/>
    <property type="molecule type" value="Genomic_DNA"/>
</dbReference>
<dbReference type="STRING" id="1045558.SAMN05216175_10674"/>
<dbReference type="Pfam" id="PF00512">
    <property type="entry name" value="HisKA"/>
    <property type="match status" value="1"/>
</dbReference>
<dbReference type="InterPro" id="IPR004358">
    <property type="entry name" value="Sig_transdc_His_kin-like_C"/>
</dbReference>
<keyword evidence="3" id="KW-0597">Phosphoprotein</keyword>
<keyword evidence="5" id="KW-0808">Transferase</keyword>
<dbReference type="EC" id="2.7.13.3" evidence="2"/>
<dbReference type="AlphaFoldDB" id="A0A1I2RDH3"/>
<dbReference type="InterPro" id="IPR036890">
    <property type="entry name" value="HATPase_C_sf"/>
</dbReference>
<evidence type="ECO:0000313" key="5">
    <source>
        <dbReference type="EMBL" id="SFG38765.1"/>
    </source>
</evidence>
<keyword evidence="6" id="KW-1185">Reference proteome</keyword>
<keyword evidence="5" id="KW-0418">Kinase</keyword>
<evidence type="ECO:0000313" key="6">
    <source>
        <dbReference type="Proteomes" id="UP000198623"/>
    </source>
</evidence>
<accession>A0A1I2RDH3</accession>
<comment type="catalytic activity">
    <reaction evidence="1">
        <text>ATP + protein L-histidine = ADP + protein N-phospho-L-histidine.</text>
        <dbReference type="EC" id="2.7.13.3"/>
    </reaction>
</comment>
<evidence type="ECO:0000256" key="3">
    <source>
        <dbReference type="ARBA" id="ARBA00022553"/>
    </source>
</evidence>
<dbReference type="InterPro" id="IPR003661">
    <property type="entry name" value="HisK_dim/P_dom"/>
</dbReference>
<organism evidence="5 6">
    <name type="scientific">Neptunomonas qingdaonensis</name>
    <dbReference type="NCBI Taxonomy" id="1045558"/>
    <lineage>
        <taxon>Bacteria</taxon>
        <taxon>Pseudomonadati</taxon>
        <taxon>Pseudomonadota</taxon>
        <taxon>Gammaproteobacteria</taxon>
        <taxon>Oceanospirillales</taxon>
        <taxon>Oceanospirillaceae</taxon>
        <taxon>Neptunomonas</taxon>
    </lineage>
</organism>
<evidence type="ECO:0000256" key="2">
    <source>
        <dbReference type="ARBA" id="ARBA00012438"/>
    </source>
</evidence>
<dbReference type="Gene3D" id="1.10.287.130">
    <property type="match status" value="1"/>
</dbReference>
<dbReference type="GO" id="GO:0000155">
    <property type="term" value="F:phosphorelay sensor kinase activity"/>
    <property type="evidence" value="ECO:0007669"/>
    <property type="project" value="InterPro"/>
</dbReference>
<dbReference type="InterPro" id="IPR003594">
    <property type="entry name" value="HATPase_dom"/>
</dbReference>
<dbReference type="PANTHER" id="PTHR43065:SF50">
    <property type="entry name" value="HISTIDINE KINASE"/>
    <property type="match status" value="1"/>
</dbReference>
<evidence type="ECO:0000259" key="4">
    <source>
        <dbReference type="PROSITE" id="PS50109"/>
    </source>
</evidence>
<evidence type="ECO:0000256" key="1">
    <source>
        <dbReference type="ARBA" id="ARBA00000085"/>
    </source>
</evidence>
<dbReference type="PROSITE" id="PS50109">
    <property type="entry name" value="HIS_KIN"/>
    <property type="match status" value="1"/>
</dbReference>
<name>A0A1I2RDH3_9GAMM</name>
<reference evidence="6" key="1">
    <citation type="submission" date="2016-10" db="EMBL/GenBank/DDBJ databases">
        <authorList>
            <person name="Varghese N."/>
            <person name="Submissions S."/>
        </authorList>
    </citation>
    <scope>NUCLEOTIDE SEQUENCE [LARGE SCALE GENOMIC DNA]</scope>
    <source>
        <strain evidence="6">CGMCC 1.10971</strain>
    </source>
</reference>
<gene>
    <name evidence="5" type="ORF">SAMN05216175_10674</name>
</gene>
<feature type="domain" description="Histidine kinase" evidence="4">
    <location>
        <begin position="67"/>
        <end position="314"/>
    </location>
</feature>
<dbReference type="CDD" id="cd00082">
    <property type="entry name" value="HisKA"/>
    <property type="match status" value="1"/>
</dbReference>
<dbReference type="InterPro" id="IPR036097">
    <property type="entry name" value="HisK_dim/P_sf"/>
</dbReference>
<proteinExistence type="predicted"/>
<dbReference type="Proteomes" id="UP000198623">
    <property type="component" value="Unassembled WGS sequence"/>
</dbReference>
<sequence>MTVNPYKIAYQREKKARLEAEQLLEDKARSLYITNQELIDSNKELKKHQAIMLRNEKLATIGTLSAGIAHEINNPLAFISSNLEMLNTYWASCTDLFSELQRLIQSGAFSDDIILHLNTLIERYDMVFIHEDTPELLADTVDGLVRVKEIVQNLRSFARSQPTDYIEADINQGIQNTLKILNSQIIDARVSIRLDLQPISSVMCNSGEINQVLLSLIVNATQAMEESPTKKLTISSRGNAEQVEIILSDTGCGIPQDKIDDIFSPFFTTKDVDKGTGMGLSIAHSIIGGHGGEIDVTSKQGQGTTFTIKLPTMVNSQPREVKNT</sequence>
<dbReference type="PRINTS" id="PR00344">
    <property type="entry name" value="BCTRLSENSOR"/>
</dbReference>
<dbReference type="PANTHER" id="PTHR43065">
    <property type="entry name" value="SENSOR HISTIDINE KINASE"/>
    <property type="match status" value="1"/>
</dbReference>
<dbReference type="SUPFAM" id="SSF47384">
    <property type="entry name" value="Homodimeric domain of signal transducing histidine kinase"/>
    <property type="match status" value="1"/>
</dbReference>
<dbReference type="Gene3D" id="3.30.565.10">
    <property type="entry name" value="Histidine kinase-like ATPase, C-terminal domain"/>
    <property type="match status" value="1"/>
</dbReference>
<protein>
    <recommendedName>
        <fullName evidence="2">histidine kinase</fullName>
        <ecNumber evidence="2">2.7.13.3</ecNumber>
    </recommendedName>
</protein>
<dbReference type="RefSeq" id="WP_090727700.1">
    <property type="nucleotide sequence ID" value="NZ_FOOU01000006.1"/>
</dbReference>
<dbReference type="SUPFAM" id="SSF55874">
    <property type="entry name" value="ATPase domain of HSP90 chaperone/DNA topoisomerase II/histidine kinase"/>
    <property type="match status" value="1"/>
</dbReference>
<dbReference type="SMART" id="SM00387">
    <property type="entry name" value="HATPase_c"/>
    <property type="match status" value="1"/>
</dbReference>